<dbReference type="GO" id="GO:0047874">
    <property type="term" value="F:dolichyldiphosphatase activity"/>
    <property type="evidence" value="ECO:0007669"/>
    <property type="project" value="UniProtKB-UniRule"/>
</dbReference>
<evidence type="ECO:0000256" key="4">
    <source>
        <dbReference type="ARBA" id="ARBA00022692"/>
    </source>
</evidence>
<dbReference type="InterPro" id="IPR000326">
    <property type="entry name" value="PAP2/HPO"/>
</dbReference>
<reference evidence="13 14" key="1">
    <citation type="submission" date="2020-06" db="EMBL/GenBank/DDBJ databases">
        <authorList>
            <person name="Li R."/>
            <person name="Bekaert M."/>
        </authorList>
    </citation>
    <scope>NUCLEOTIDE SEQUENCE [LARGE SCALE GENOMIC DNA]</scope>
    <source>
        <strain evidence="14">wild</strain>
    </source>
</reference>
<dbReference type="EC" id="3.6.1.43" evidence="11"/>
<gene>
    <name evidence="13" type="ORF">MCOR_49654</name>
</gene>
<keyword evidence="5 11" id="KW-0378">Hydrolase</keyword>
<dbReference type="CDD" id="cd03382">
    <property type="entry name" value="PAP2_dolichyldiphosphatase"/>
    <property type="match status" value="1"/>
</dbReference>
<comment type="pathway">
    <text evidence="2 11">Protein modification; protein glycosylation.</text>
</comment>
<dbReference type="GO" id="GO:0008610">
    <property type="term" value="P:lipid biosynthetic process"/>
    <property type="evidence" value="ECO:0007669"/>
    <property type="project" value="TreeGrafter"/>
</dbReference>
<evidence type="ECO:0000256" key="9">
    <source>
        <dbReference type="ARBA" id="ARBA00024907"/>
    </source>
</evidence>
<dbReference type="PANTHER" id="PTHR11247:SF1">
    <property type="entry name" value="DOLICHYLDIPHOSPHATASE 1"/>
    <property type="match status" value="1"/>
</dbReference>
<dbReference type="InterPro" id="IPR039667">
    <property type="entry name" value="Dolichyldiphosphatase_PAP2"/>
</dbReference>
<keyword evidence="6 11" id="KW-0256">Endoplasmic reticulum</keyword>
<evidence type="ECO:0000256" key="10">
    <source>
        <dbReference type="ARBA" id="ARBA00047349"/>
    </source>
</evidence>
<dbReference type="GO" id="GO:0006487">
    <property type="term" value="P:protein N-linked glycosylation"/>
    <property type="evidence" value="ECO:0007669"/>
    <property type="project" value="UniProtKB-UniRule"/>
</dbReference>
<evidence type="ECO:0000256" key="2">
    <source>
        <dbReference type="ARBA" id="ARBA00004922"/>
    </source>
</evidence>
<comment type="subcellular location">
    <subcellularLocation>
        <location evidence="1 11">Endoplasmic reticulum membrane</location>
        <topology evidence="1 11">Multi-pass membrane protein</topology>
    </subcellularLocation>
</comment>
<evidence type="ECO:0000256" key="7">
    <source>
        <dbReference type="ARBA" id="ARBA00022989"/>
    </source>
</evidence>
<dbReference type="InterPro" id="IPR036938">
    <property type="entry name" value="PAP2/HPO_sf"/>
</dbReference>
<feature type="transmembrane region" description="Helical" evidence="11">
    <location>
        <begin position="169"/>
        <end position="194"/>
    </location>
</feature>
<feature type="transmembrane region" description="Helical" evidence="11">
    <location>
        <begin position="70"/>
        <end position="90"/>
    </location>
</feature>
<feature type="domain" description="Phosphatidic acid phosphatase type 2/haloperoxidase" evidence="12">
    <location>
        <begin position="69"/>
        <end position="187"/>
    </location>
</feature>
<feature type="transmembrane region" description="Helical" evidence="11">
    <location>
        <begin position="141"/>
        <end position="163"/>
    </location>
</feature>
<evidence type="ECO:0000256" key="5">
    <source>
        <dbReference type="ARBA" id="ARBA00022801"/>
    </source>
</evidence>
<dbReference type="Proteomes" id="UP000507470">
    <property type="component" value="Unassembled WGS sequence"/>
</dbReference>
<dbReference type="AlphaFoldDB" id="A0A6J8E9J1"/>
<keyword evidence="4 11" id="KW-0812">Transmembrane</keyword>
<dbReference type="PANTHER" id="PTHR11247">
    <property type="entry name" value="PALMITOYL-PROTEIN THIOESTERASE/DOLICHYLDIPHOSPHATASE 1"/>
    <property type="match status" value="1"/>
</dbReference>
<evidence type="ECO:0000256" key="11">
    <source>
        <dbReference type="RuleBase" id="RU367078"/>
    </source>
</evidence>
<comment type="similarity">
    <text evidence="3 11">Belongs to the dolichyldiphosphatase family.</text>
</comment>
<sequence>MADVNTGNLAPDVTESSTQTIQWKSISLTHVEYPKGDLIGYVLAWFSLVPIFVCVGFAALIIFRRDLHTISYFIGILLNELLNLVLKHVIREHRPLRGRQTLFTEYGMPSSHAQFAWFFSTYMVFFLFIRVYRNSNWVDDLWKYITSIGCFFVSSLVLYSRVYLGYHTFFQVSCGALMGVFLGAVWFGVVQIILTPLFPTLAAHPVGEFFMLRDSTLIPHVMWFEYTSSRTEARSRQRKMTSRKSQ</sequence>
<feature type="transmembrane region" description="Helical" evidence="11">
    <location>
        <begin position="110"/>
        <end position="129"/>
    </location>
</feature>
<dbReference type="EMBL" id="CACVKT020008728">
    <property type="protein sequence ID" value="CAC5417100.1"/>
    <property type="molecule type" value="Genomic_DNA"/>
</dbReference>
<dbReference type="FunFam" id="1.20.144.10:FF:000003">
    <property type="entry name" value="Dolichyldiphosphatase 1"/>
    <property type="match status" value="1"/>
</dbReference>
<dbReference type="UniPathway" id="UPA00378"/>
<evidence type="ECO:0000256" key="1">
    <source>
        <dbReference type="ARBA" id="ARBA00004477"/>
    </source>
</evidence>
<dbReference type="OrthoDB" id="302705at2759"/>
<dbReference type="GO" id="GO:0005789">
    <property type="term" value="C:endoplasmic reticulum membrane"/>
    <property type="evidence" value="ECO:0007669"/>
    <property type="project" value="UniProtKB-SubCell"/>
</dbReference>
<organism evidence="13 14">
    <name type="scientific">Mytilus coruscus</name>
    <name type="common">Sea mussel</name>
    <dbReference type="NCBI Taxonomy" id="42192"/>
    <lineage>
        <taxon>Eukaryota</taxon>
        <taxon>Metazoa</taxon>
        <taxon>Spiralia</taxon>
        <taxon>Lophotrochozoa</taxon>
        <taxon>Mollusca</taxon>
        <taxon>Bivalvia</taxon>
        <taxon>Autobranchia</taxon>
        <taxon>Pteriomorphia</taxon>
        <taxon>Mytilida</taxon>
        <taxon>Mytiloidea</taxon>
        <taxon>Mytilidae</taxon>
        <taxon>Mytilinae</taxon>
        <taxon>Mytilus</taxon>
    </lineage>
</organism>
<evidence type="ECO:0000259" key="12">
    <source>
        <dbReference type="SMART" id="SM00014"/>
    </source>
</evidence>
<accession>A0A6J8E9J1</accession>
<comment type="function">
    <text evidence="9 11">Required for efficient N-glycosylation. Necessary for maintaining optimal levels of dolichol-linked oligosaccharides. Hydrolyzes dolichyl pyrophosphate at a very high rate and dolichyl monophosphate at a much lower rate. Does not act on phosphatidate.</text>
</comment>
<dbReference type="SUPFAM" id="SSF48317">
    <property type="entry name" value="Acid phosphatase/Vanadium-dependent haloperoxidase"/>
    <property type="match status" value="1"/>
</dbReference>
<name>A0A6J8E9J1_MYTCO</name>
<evidence type="ECO:0000313" key="13">
    <source>
        <dbReference type="EMBL" id="CAC5417100.1"/>
    </source>
</evidence>
<proteinExistence type="inferred from homology"/>
<keyword evidence="8 11" id="KW-0472">Membrane</keyword>
<evidence type="ECO:0000256" key="8">
    <source>
        <dbReference type="ARBA" id="ARBA00023136"/>
    </source>
</evidence>
<dbReference type="SMART" id="SM00014">
    <property type="entry name" value="acidPPc"/>
    <property type="match status" value="1"/>
</dbReference>
<comment type="catalytic activity">
    <reaction evidence="10 11">
        <text>a di-trans,poly-cis-dolichyl diphosphate + H2O = a di-trans,poly-cis-dolichyl phosphate + phosphate + H(+)</text>
        <dbReference type="Rhea" id="RHEA:14385"/>
        <dbReference type="Rhea" id="RHEA-COMP:19498"/>
        <dbReference type="Rhea" id="RHEA-COMP:19506"/>
        <dbReference type="ChEBI" id="CHEBI:15377"/>
        <dbReference type="ChEBI" id="CHEBI:15378"/>
        <dbReference type="ChEBI" id="CHEBI:43474"/>
        <dbReference type="ChEBI" id="CHEBI:57497"/>
        <dbReference type="ChEBI" id="CHEBI:57683"/>
        <dbReference type="EC" id="3.6.1.43"/>
    </reaction>
</comment>
<evidence type="ECO:0000313" key="14">
    <source>
        <dbReference type="Proteomes" id="UP000507470"/>
    </source>
</evidence>
<dbReference type="Pfam" id="PF01569">
    <property type="entry name" value="PAP2"/>
    <property type="match status" value="1"/>
</dbReference>
<feature type="transmembrane region" description="Helical" evidence="11">
    <location>
        <begin position="38"/>
        <end position="63"/>
    </location>
</feature>
<dbReference type="Gene3D" id="1.20.144.10">
    <property type="entry name" value="Phosphatidic acid phosphatase type 2/haloperoxidase"/>
    <property type="match status" value="1"/>
</dbReference>
<evidence type="ECO:0000256" key="6">
    <source>
        <dbReference type="ARBA" id="ARBA00022824"/>
    </source>
</evidence>
<keyword evidence="14" id="KW-1185">Reference proteome</keyword>
<protein>
    <recommendedName>
        <fullName evidence="11">Dolichyldiphosphatase</fullName>
        <ecNumber evidence="11">3.6.1.43</ecNumber>
    </recommendedName>
</protein>
<keyword evidence="7 11" id="KW-1133">Transmembrane helix</keyword>
<evidence type="ECO:0000256" key="3">
    <source>
        <dbReference type="ARBA" id="ARBA00005518"/>
    </source>
</evidence>